<evidence type="ECO:0000256" key="10">
    <source>
        <dbReference type="ARBA" id="ARBA00023239"/>
    </source>
</evidence>
<evidence type="ECO:0000256" key="7">
    <source>
        <dbReference type="ARBA" id="ARBA00022723"/>
    </source>
</evidence>
<comment type="similarity">
    <text evidence="2 12">Belongs to the enolase family.</text>
</comment>
<dbReference type="InterPro" id="IPR020811">
    <property type="entry name" value="Enolase_N"/>
</dbReference>
<comment type="function">
    <text evidence="11 12">Catalyzes the reversible conversion of 2-phosphoglycerate (2-PG) into phosphoenolpyruvate (PEP). It is essential for the degradation of carbohydrates via glycolysis.</text>
</comment>
<dbReference type="SMART" id="SM01193">
    <property type="entry name" value="Enolase_N"/>
    <property type="match status" value="1"/>
</dbReference>
<dbReference type="Pfam" id="PF03952">
    <property type="entry name" value="Enolase_N"/>
    <property type="match status" value="1"/>
</dbReference>
<dbReference type="GO" id="GO:0005576">
    <property type="term" value="C:extracellular region"/>
    <property type="evidence" value="ECO:0007669"/>
    <property type="project" value="UniProtKB-SubCell"/>
</dbReference>
<evidence type="ECO:0000256" key="12">
    <source>
        <dbReference type="HAMAP-Rule" id="MF_00318"/>
    </source>
</evidence>
<dbReference type="CDD" id="cd03313">
    <property type="entry name" value="enolase"/>
    <property type="match status" value="1"/>
</dbReference>
<gene>
    <name evidence="12 18" type="primary">eno</name>
    <name evidence="18" type="ORF">XBP1_520007</name>
</gene>
<feature type="binding site" evidence="12 15">
    <location>
        <position position="291"/>
    </location>
    <ligand>
        <name>Mg(2+)</name>
        <dbReference type="ChEBI" id="CHEBI:18420"/>
    </ligand>
</feature>
<feature type="domain" description="Enolase C-terminal TIM barrel" evidence="16">
    <location>
        <begin position="143"/>
        <end position="431"/>
    </location>
</feature>
<evidence type="ECO:0000259" key="16">
    <source>
        <dbReference type="SMART" id="SM01192"/>
    </source>
</evidence>
<dbReference type="FunFam" id="3.20.20.120:FF:000001">
    <property type="entry name" value="Enolase"/>
    <property type="match status" value="1"/>
</dbReference>
<evidence type="ECO:0000256" key="2">
    <source>
        <dbReference type="ARBA" id="ARBA00009604"/>
    </source>
</evidence>
<dbReference type="Proteomes" id="UP000028511">
    <property type="component" value="Unassembled WGS sequence"/>
</dbReference>
<dbReference type="GO" id="GO:0004634">
    <property type="term" value="F:phosphopyruvate hydratase activity"/>
    <property type="evidence" value="ECO:0007669"/>
    <property type="project" value="UniProtKB-UniRule"/>
</dbReference>
<dbReference type="HOGENOM" id="CLU_031223_2_1_6"/>
<dbReference type="Gene3D" id="3.30.390.10">
    <property type="entry name" value="Enolase-like, N-terminal domain"/>
    <property type="match status" value="1"/>
</dbReference>
<dbReference type="SMART" id="SM01192">
    <property type="entry name" value="Enolase_C"/>
    <property type="match status" value="1"/>
</dbReference>
<feature type="binding site" evidence="14">
    <location>
        <position position="318"/>
    </location>
    <ligand>
        <name>substrate</name>
    </ligand>
</feature>
<evidence type="ECO:0000259" key="17">
    <source>
        <dbReference type="SMART" id="SM01193"/>
    </source>
</evidence>
<dbReference type="NCBIfam" id="TIGR01060">
    <property type="entry name" value="eno"/>
    <property type="match status" value="1"/>
</dbReference>
<dbReference type="InterPro" id="IPR020809">
    <property type="entry name" value="Enolase_CS"/>
</dbReference>
<evidence type="ECO:0000256" key="11">
    <source>
        <dbReference type="ARBA" id="ARBA00045763"/>
    </source>
</evidence>
<feature type="active site" description="Proton donor" evidence="12 13">
    <location>
        <position position="209"/>
    </location>
</feature>
<dbReference type="SFLD" id="SFLDF00002">
    <property type="entry name" value="enolase"/>
    <property type="match status" value="1"/>
</dbReference>
<feature type="binding site" evidence="12 15">
    <location>
        <position position="246"/>
    </location>
    <ligand>
        <name>Mg(2+)</name>
        <dbReference type="ChEBI" id="CHEBI:18420"/>
    </ligand>
</feature>
<evidence type="ECO:0000313" key="18">
    <source>
        <dbReference type="EMBL" id="CDG98730.1"/>
    </source>
</evidence>
<comment type="caution">
    <text evidence="18">The sequence shown here is derived from an EMBL/GenBank/DDBJ whole genome shotgun (WGS) entry which is preliminary data.</text>
</comment>
<feature type="binding site" evidence="14">
    <location>
        <position position="291"/>
    </location>
    <ligand>
        <name>substrate</name>
    </ligand>
</feature>
<dbReference type="AlphaFoldDB" id="A0A077NLU9"/>
<dbReference type="SUPFAM" id="SSF54826">
    <property type="entry name" value="Enolase N-terminal domain-like"/>
    <property type="match status" value="1"/>
</dbReference>
<keyword evidence="7 12" id="KW-0479">Metal-binding</keyword>
<dbReference type="SFLD" id="SFLDS00001">
    <property type="entry name" value="Enolase"/>
    <property type="match status" value="1"/>
</dbReference>
<feature type="active site" description="Proton acceptor" evidence="12 13">
    <location>
        <position position="343"/>
    </location>
</feature>
<comment type="cofactor">
    <cofactor evidence="15">
        <name>Mg(2+)</name>
        <dbReference type="ChEBI" id="CHEBI:18420"/>
    </cofactor>
    <text evidence="15">Mg(2+) is required for catalysis and for stabilizing the dimer.</text>
</comment>
<feature type="binding site" evidence="12">
    <location>
        <position position="394"/>
    </location>
    <ligand>
        <name>(2R)-2-phosphoglycerate</name>
        <dbReference type="ChEBI" id="CHEBI:58289"/>
    </ligand>
</feature>
<comment type="catalytic activity">
    <reaction evidence="12">
        <text>(2R)-2-phosphoglycerate = phosphoenolpyruvate + H2O</text>
        <dbReference type="Rhea" id="RHEA:10164"/>
        <dbReference type="ChEBI" id="CHEBI:15377"/>
        <dbReference type="ChEBI" id="CHEBI:58289"/>
        <dbReference type="ChEBI" id="CHEBI:58702"/>
        <dbReference type="EC" id="4.2.1.11"/>
    </reaction>
</comment>
<dbReference type="EC" id="4.2.1.11" evidence="3 12"/>
<dbReference type="GO" id="GO:0009986">
    <property type="term" value="C:cell surface"/>
    <property type="evidence" value="ECO:0007669"/>
    <property type="project" value="UniProtKB-SubCell"/>
</dbReference>
<comment type="subunit">
    <text evidence="12">Component of the RNA degradosome, a multiprotein complex involved in RNA processing and mRNA degradation.</text>
</comment>
<evidence type="ECO:0000256" key="6">
    <source>
        <dbReference type="ARBA" id="ARBA00022525"/>
    </source>
</evidence>
<dbReference type="Pfam" id="PF00113">
    <property type="entry name" value="Enolase_C"/>
    <property type="match status" value="1"/>
</dbReference>
<dbReference type="GO" id="GO:0006096">
    <property type="term" value="P:glycolytic process"/>
    <property type="evidence" value="ECO:0007669"/>
    <property type="project" value="UniProtKB-UniRule"/>
</dbReference>
<feature type="binding site" evidence="12">
    <location>
        <position position="373"/>
    </location>
    <ligand>
        <name>(2R)-2-phosphoglycerate</name>
        <dbReference type="ChEBI" id="CHEBI:58289"/>
    </ligand>
</feature>
<accession>A0A077NLU9</accession>
<evidence type="ECO:0000256" key="8">
    <source>
        <dbReference type="ARBA" id="ARBA00022842"/>
    </source>
</evidence>
<dbReference type="PRINTS" id="PR00148">
    <property type="entry name" value="ENOLASE"/>
</dbReference>
<dbReference type="PROSITE" id="PS00164">
    <property type="entry name" value="ENOLASE"/>
    <property type="match status" value="1"/>
</dbReference>
<name>A0A077NLU9_XENBV</name>
<feature type="binding site" evidence="12">
    <location>
        <position position="372"/>
    </location>
    <ligand>
        <name>(2R)-2-phosphoglycerate</name>
        <dbReference type="ChEBI" id="CHEBI:58289"/>
    </ligand>
</feature>
<dbReference type="PANTHER" id="PTHR11902:SF1">
    <property type="entry name" value="ENOLASE"/>
    <property type="match status" value="1"/>
</dbReference>
<feature type="binding site" evidence="14">
    <location>
        <position position="168"/>
    </location>
    <ligand>
        <name>substrate</name>
    </ligand>
</feature>
<evidence type="ECO:0000313" key="19">
    <source>
        <dbReference type="Proteomes" id="UP000028511"/>
    </source>
</evidence>
<dbReference type="InterPro" id="IPR000941">
    <property type="entry name" value="Enolase"/>
</dbReference>
<dbReference type="Gene3D" id="3.20.20.120">
    <property type="entry name" value="Enolase-like C-terminal domain"/>
    <property type="match status" value="1"/>
</dbReference>
<evidence type="ECO:0000256" key="9">
    <source>
        <dbReference type="ARBA" id="ARBA00023152"/>
    </source>
</evidence>
<evidence type="ECO:0000256" key="1">
    <source>
        <dbReference type="ARBA" id="ARBA00005031"/>
    </source>
</evidence>
<dbReference type="InterPro" id="IPR036849">
    <property type="entry name" value="Enolase-like_C_sf"/>
</dbReference>
<dbReference type="GO" id="GO:0000287">
    <property type="term" value="F:magnesium ion binding"/>
    <property type="evidence" value="ECO:0007669"/>
    <property type="project" value="UniProtKB-UniRule"/>
</dbReference>
<dbReference type="PANTHER" id="PTHR11902">
    <property type="entry name" value="ENOLASE"/>
    <property type="match status" value="1"/>
</dbReference>
<keyword evidence="9 12" id="KW-0324">Glycolysis</keyword>
<feature type="domain" description="Enolase N-terminal" evidence="17">
    <location>
        <begin position="4"/>
        <end position="134"/>
    </location>
</feature>
<keyword evidence="8 12" id="KW-0460">Magnesium</keyword>
<keyword evidence="10 12" id="KW-0456">Lyase</keyword>
<evidence type="ECO:0000256" key="4">
    <source>
        <dbReference type="ARBA" id="ARBA00017068"/>
    </source>
</evidence>
<proteinExistence type="inferred from homology"/>
<dbReference type="GO" id="GO:0000015">
    <property type="term" value="C:phosphopyruvate hydratase complex"/>
    <property type="evidence" value="ECO:0007669"/>
    <property type="project" value="InterPro"/>
</dbReference>
<dbReference type="InterPro" id="IPR029017">
    <property type="entry name" value="Enolase-like_N"/>
</dbReference>
<evidence type="ECO:0000256" key="3">
    <source>
        <dbReference type="ARBA" id="ARBA00012058"/>
    </source>
</evidence>
<dbReference type="PIRSF" id="PIRSF001400">
    <property type="entry name" value="Enolase"/>
    <property type="match status" value="1"/>
</dbReference>
<protein>
    <recommendedName>
        <fullName evidence="4 12">Enolase</fullName>
        <ecNumber evidence="3 12">4.2.1.11</ecNumber>
    </recommendedName>
    <alternativeName>
        <fullName evidence="12">2-phospho-D-glycerate hydro-lyase</fullName>
    </alternativeName>
    <alternativeName>
        <fullName evidence="12">2-phosphoglycerate dehydratase</fullName>
    </alternativeName>
</protein>
<evidence type="ECO:0000256" key="14">
    <source>
        <dbReference type="PIRSR" id="PIRSR001400-2"/>
    </source>
</evidence>
<comment type="subcellular location">
    <subcellularLocation>
        <location evidence="12">Cytoplasm</location>
    </subcellularLocation>
    <subcellularLocation>
        <location evidence="12">Secreted</location>
    </subcellularLocation>
    <subcellularLocation>
        <location evidence="12">Cell surface</location>
    </subcellularLocation>
    <text evidence="12">Fractions of enolase are present in both the cytoplasm and on the cell surface.</text>
</comment>
<evidence type="ECO:0000256" key="5">
    <source>
        <dbReference type="ARBA" id="ARBA00022490"/>
    </source>
</evidence>
<keyword evidence="5 12" id="KW-0963">Cytoplasm</keyword>
<dbReference type="FunFam" id="3.30.390.10:FF:000001">
    <property type="entry name" value="Enolase"/>
    <property type="match status" value="1"/>
</dbReference>
<dbReference type="UniPathway" id="UPA00109">
    <property type="reaction ID" value="UER00187"/>
</dbReference>
<dbReference type="SUPFAM" id="SSF51604">
    <property type="entry name" value="Enolase C-terminal domain-like"/>
    <property type="match status" value="1"/>
</dbReference>
<dbReference type="InterPro" id="IPR020810">
    <property type="entry name" value="Enolase_C"/>
</dbReference>
<feature type="binding site" evidence="12">
    <location>
        <position position="343"/>
    </location>
    <ligand>
        <name>(2R)-2-phosphoglycerate</name>
        <dbReference type="ChEBI" id="CHEBI:58289"/>
    </ligand>
</feature>
<evidence type="ECO:0000256" key="13">
    <source>
        <dbReference type="PIRSR" id="PIRSR001400-1"/>
    </source>
</evidence>
<evidence type="ECO:0000256" key="15">
    <source>
        <dbReference type="PIRSR" id="PIRSR001400-3"/>
    </source>
</evidence>
<feature type="binding site" evidence="14">
    <location>
        <position position="394"/>
    </location>
    <ligand>
        <name>substrate</name>
    </ligand>
</feature>
<dbReference type="HAMAP" id="MF_00318">
    <property type="entry name" value="Enolase"/>
    <property type="match status" value="1"/>
</dbReference>
<dbReference type="EMBL" id="CBSW010000257">
    <property type="protein sequence ID" value="CDG98730.1"/>
    <property type="molecule type" value="Genomic_DNA"/>
</dbReference>
<dbReference type="SFLD" id="SFLDG00178">
    <property type="entry name" value="enolase"/>
    <property type="match status" value="1"/>
</dbReference>
<comment type="pathway">
    <text evidence="1 12">Carbohydrate degradation; glycolysis; pyruvate from D-glyceraldehyde 3-phosphate: step 4/5.</text>
</comment>
<feature type="binding site" evidence="14">
    <location>
        <begin position="370"/>
        <end position="373"/>
    </location>
    <ligand>
        <name>substrate</name>
    </ligand>
</feature>
<reference evidence="18" key="1">
    <citation type="submission" date="2013-07" db="EMBL/GenBank/DDBJ databases">
        <title>Sub-species coevolution in mutualistic symbiosis.</title>
        <authorList>
            <person name="Murfin K."/>
            <person name="Klassen J."/>
            <person name="Lee M."/>
            <person name="Forst S."/>
            <person name="Stock P."/>
            <person name="Goodrich-Blair H."/>
        </authorList>
    </citation>
    <scope>NUCLEOTIDE SEQUENCE [LARGE SCALE GENOMIC DNA]</scope>
    <source>
        <strain evidence="18">Puntauvense</strain>
    </source>
</reference>
<sequence length="433" mass="45961">MSKIVKVLGREIIDSRGNPTVEAEVHLEGGFVGLAAAPSGASTGSREALELRDGDKSRFMGKGVLKALSAVNGPIAQALVGQDAKDQANIDKIMIELDGTENKSNFGANAILAVSLANAKAAAAAKGMPLYEHIAELNGTPGRFSMPLPMMNIINGGEHADNNVDIQEFMIQPIGASTLKEAVRIGSEVFHHLAKVLKAKGMSTAVGDEGGYAPNLESNAAALAAIKEAVEQAGYVLGKDITLAMDCAASEFYNKETGNYELKGEGRTFTSQEFTHYLEDLTKEYPIVSIEDGLDESDWDGFAYQTKVMGDKIQLVGDDLFVTNTKILKEGIEKGIANSILIKFNQIGSLTETLAAIKMAKDAGYTAVISHRSGETEDATIADLAVGTAAGQIKTGSMSRSDRVAKYNQLIRIEEALGNRATFNGLKEVKGQA</sequence>
<comment type="cofactor">
    <cofactor evidence="12">
        <name>Mg(2+)</name>
        <dbReference type="ChEBI" id="CHEBI:18420"/>
    </cofactor>
    <text evidence="12">Binds a second Mg(2+) ion via substrate during catalysis.</text>
</comment>
<dbReference type="RefSeq" id="WP_038193886.1">
    <property type="nucleotide sequence ID" value="NZ_CAWLWN010000050.1"/>
</dbReference>
<feature type="binding site" evidence="12 15">
    <location>
        <position position="318"/>
    </location>
    <ligand>
        <name>Mg(2+)</name>
        <dbReference type="ChEBI" id="CHEBI:18420"/>
    </ligand>
</feature>
<organism evidence="18 19">
    <name type="scientific">Xenorhabdus bovienii str. puntauvense</name>
    <dbReference type="NCBI Taxonomy" id="1398201"/>
    <lineage>
        <taxon>Bacteria</taxon>
        <taxon>Pseudomonadati</taxon>
        <taxon>Pseudomonadota</taxon>
        <taxon>Gammaproteobacteria</taxon>
        <taxon>Enterobacterales</taxon>
        <taxon>Morganellaceae</taxon>
        <taxon>Xenorhabdus</taxon>
    </lineage>
</organism>
<feature type="binding site" evidence="12">
    <location>
        <position position="167"/>
    </location>
    <ligand>
        <name>(2R)-2-phosphoglycerate</name>
        <dbReference type="ChEBI" id="CHEBI:58289"/>
    </ligand>
</feature>
<feature type="binding site" evidence="14">
    <location>
        <position position="159"/>
    </location>
    <ligand>
        <name>substrate</name>
    </ligand>
</feature>
<keyword evidence="6 12" id="KW-0964">Secreted</keyword>